<keyword evidence="8 9" id="KW-0472">Membrane</keyword>
<comment type="caution">
    <text evidence="10">The sequence shown here is derived from an EMBL/GenBank/DDBJ whole genome shotgun (WGS) entry which is preliminary data.</text>
</comment>
<evidence type="ECO:0000256" key="6">
    <source>
        <dbReference type="ARBA" id="ARBA00022692"/>
    </source>
</evidence>
<evidence type="ECO:0000256" key="4">
    <source>
        <dbReference type="ARBA" id="ARBA00022597"/>
    </source>
</evidence>
<organism evidence="10 11">
    <name type="scientific">Stecheria intestinalis</name>
    <dbReference type="NCBI Taxonomy" id="2606630"/>
    <lineage>
        <taxon>Bacteria</taxon>
        <taxon>Bacillati</taxon>
        <taxon>Bacillota</taxon>
        <taxon>Erysipelotrichia</taxon>
        <taxon>Erysipelotrichales</taxon>
        <taxon>Erysipelotrichaceae</taxon>
        <taxon>Stecheria</taxon>
    </lineage>
</organism>
<feature type="transmembrane region" description="Helical" evidence="9">
    <location>
        <begin position="150"/>
        <end position="172"/>
    </location>
</feature>
<evidence type="ECO:0000313" key="10">
    <source>
        <dbReference type="EMBL" id="MSS58185.1"/>
    </source>
</evidence>
<keyword evidence="4" id="KW-0762">Sugar transport</keyword>
<keyword evidence="3" id="KW-1003">Cell membrane</keyword>
<dbReference type="InterPro" id="IPR050303">
    <property type="entry name" value="GatZ_KbaZ_carbometab"/>
</dbReference>
<gene>
    <name evidence="10" type="ORF">FYJ51_04615</name>
</gene>
<keyword evidence="6 9" id="KW-0812">Transmembrane</keyword>
<feature type="transmembrane region" description="Helical" evidence="9">
    <location>
        <begin position="235"/>
        <end position="253"/>
    </location>
</feature>
<dbReference type="GO" id="GO:0009401">
    <property type="term" value="P:phosphoenolpyruvate-dependent sugar phosphotransferase system"/>
    <property type="evidence" value="ECO:0007669"/>
    <property type="project" value="UniProtKB-KW"/>
</dbReference>
<dbReference type="Pfam" id="PF03613">
    <property type="entry name" value="EIID-AGA"/>
    <property type="match status" value="1"/>
</dbReference>
<reference evidence="10 11" key="1">
    <citation type="submission" date="2019-08" db="EMBL/GenBank/DDBJ databases">
        <title>In-depth cultivation of the pig gut microbiome towards novel bacterial diversity and tailored functional studies.</title>
        <authorList>
            <person name="Wylensek D."/>
            <person name="Hitch T.C.A."/>
            <person name="Clavel T."/>
        </authorList>
    </citation>
    <scope>NUCLEOTIDE SEQUENCE [LARGE SCALE GENOMIC DNA]</scope>
    <source>
        <strain evidence="10 11">Oil+RF-744-GAM-WT-6</strain>
    </source>
</reference>
<sequence>MNENNVMEAQEKPVARRLTKKDLIHCFVIWETTSESCLSYERLMSLGFCHAMSPIINRLYPDNKEERVKALKRHLVFFNTENNWGAFIPGLVCSMEEDMANGGNVDPDMITSVKVGLMGPLAGIGDTITQGLVKTVALAIGVDMATKGNVFGTILFILLYGAYLMAMGIFMFKQGYTVGRNILSKITDKKIMGKITDILSIIGSTIAGAMIYNNVNITTPLQFTVAESTVVVQDLFNAIVPGLLSVFAVFLVFKNLSKGTSVFKIMLWMFVVAIVCSLLGIL</sequence>
<dbReference type="PANTHER" id="PTHR32502">
    <property type="entry name" value="N-ACETYLGALACTOSAMINE PERMEASE II COMPONENT-RELATED"/>
    <property type="match status" value="1"/>
</dbReference>
<feature type="transmembrane region" description="Helical" evidence="9">
    <location>
        <begin position="193"/>
        <end position="215"/>
    </location>
</feature>
<dbReference type="PANTHER" id="PTHR32502:SF5">
    <property type="entry name" value="N-ACETYLGALACTOSAMINE PERMEASE IID COMPONENT-RELATED"/>
    <property type="match status" value="1"/>
</dbReference>
<comment type="subcellular location">
    <subcellularLocation>
        <location evidence="1">Cell membrane</location>
        <topology evidence="1">Multi-pass membrane protein</topology>
    </subcellularLocation>
</comment>
<keyword evidence="11" id="KW-1185">Reference proteome</keyword>
<evidence type="ECO:0000313" key="11">
    <source>
        <dbReference type="Proteomes" id="UP000461880"/>
    </source>
</evidence>
<dbReference type="InterPro" id="IPR004704">
    <property type="entry name" value="PTS_IID_man"/>
</dbReference>
<evidence type="ECO:0000256" key="5">
    <source>
        <dbReference type="ARBA" id="ARBA00022683"/>
    </source>
</evidence>
<keyword evidence="2" id="KW-0813">Transport</keyword>
<feature type="transmembrane region" description="Helical" evidence="9">
    <location>
        <begin position="265"/>
        <end position="281"/>
    </location>
</feature>
<dbReference type="PROSITE" id="PS51108">
    <property type="entry name" value="PTS_EIID"/>
    <property type="match status" value="1"/>
</dbReference>
<dbReference type="AlphaFoldDB" id="A0A7X2NRP4"/>
<evidence type="ECO:0000256" key="3">
    <source>
        <dbReference type="ARBA" id="ARBA00022475"/>
    </source>
</evidence>
<evidence type="ECO:0000256" key="9">
    <source>
        <dbReference type="SAM" id="Phobius"/>
    </source>
</evidence>
<protein>
    <submittedName>
        <fullName evidence="10">PTS system mannose/fructose/sorbose family transporter subunit IID</fullName>
    </submittedName>
</protein>
<evidence type="ECO:0000256" key="7">
    <source>
        <dbReference type="ARBA" id="ARBA00022989"/>
    </source>
</evidence>
<evidence type="ECO:0000256" key="2">
    <source>
        <dbReference type="ARBA" id="ARBA00022448"/>
    </source>
</evidence>
<dbReference type="EMBL" id="VUMN01000008">
    <property type="protein sequence ID" value="MSS58185.1"/>
    <property type="molecule type" value="Genomic_DNA"/>
</dbReference>
<name>A0A7X2NRP4_9FIRM</name>
<keyword evidence="7 9" id="KW-1133">Transmembrane helix</keyword>
<keyword evidence="5" id="KW-0598">Phosphotransferase system</keyword>
<accession>A0A7X2NRP4</accession>
<dbReference type="GO" id="GO:0005886">
    <property type="term" value="C:plasma membrane"/>
    <property type="evidence" value="ECO:0007669"/>
    <property type="project" value="UniProtKB-SubCell"/>
</dbReference>
<proteinExistence type="predicted"/>
<evidence type="ECO:0000256" key="1">
    <source>
        <dbReference type="ARBA" id="ARBA00004651"/>
    </source>
</evidence>
<evidence type="ECO:0000256" key="8">
    <source>
        <dbReference type="ARBA" id="ARBA00023136"/>
    </source>
</evidence>
<dbReference type="Proteomes" id="UP000461880">
    <property type="component" value="Unassembled WGS sequence"/>
</dbReference>
<dbReference type="RefSeq" id="WP_105305212.1">
    <property type="nucleotide sequence ID" value="NZ_VUMN01000008.1"/>
</dbReference>